<evidence type="ECO:0000256" key="5">
    <source>
        <dbReference type="ARBA" id="ARBA00022801"/>
    </source>
</evidence>
<dbReference type="EMBL" id="QYUR01000003">
    <property type="protein sequence ID" value="RJG10944.1"/>
    <property type="molecule type" value="Genomic_DNA"/>
</dbReference>
<dbReference type="GO" id="GO:0005524">
    <property type="term" value="F:ATP binding"/>
    <property type="evidence" value="ECO:0007669"/>
    <property type="project" value="UniProtKB-UniRule"/>
</dbReference>
<dbReference type="CDD" id="cd00984">
    <property type="entry name" value="DnaB_C"/>
    <property type="match status" value="1"/>
</dbReference>
<dbReference type="Pfam" id="PF00772">
    <property type="entry name" value="DnaB"/>
    <property type="match status" value="1"/>
</dbReference>
<evidence type="ECO:0000256" key="8">
    <source>
        <dbReference type="ARBA" id="ARBA00023125"/>
    </source>
</evidence>
<proteinExistence type="inferred from homology"/>
<reference evidence="14 15" key="1">
    <citation type="submission" date="2018-09" db="EMBL/GenBank/DDBJ databases">
        <authorList>
            <person name="Zhu H."/>
        </authorList>
    </citation>
    <scope>NUCLEOTIDE SEQUENCE [LARGE SCALE GENOMIC DNA]</scope>
    <source>
        <strain evidence="14 15">K1S02-6</strain>
    </source>
</reference>
<keyword evidence="15" id="KW-1185">Reference proteome</keyword>
<dbReference type="RefSeq" id="WP_119955076.1">
    <property type="nucleotide sequence ID" value="NZ_QYUR01000003.1"/>
</dbReference>
<dbReference type="InterPro" id="IPR003593">
    <property type="entry name" value="AAA+_ATPase"/>
</dbReference>
<comment type="catalytic activity">
    <reaction evidence="10 12">
        <text>ATP + H2O = ADP + phosphate + H(+)</text>
        <dbReference type="Rhea" id="RHEA:13065"/>
        <dbReference type="ChEBI" id="CHEBI:15377"/>
        <dbReference type="ChEBI" id="CHEBI:15378"/>
        <dbReference type="ChEBI" id="CHEBI:30616"/>
        <dbReference type="ChEBI" id="CHEBI:43474"/>
        <dbReference type="ChEBI" id="CHEBI:456216"/>
        <dbReference type="EC" id="5.6.2.3"/>
    </reaction>
</comment>
<gene>
    <name evidence="14" type="primary">dnaB</name>
    <name evidence="14" type="ORF">D3879_14795</name>
</gene>
<dbReference type="InterPro" id="IPR036185">
    <property type="entry name" value="DNA_heli_DnaB-like_N_sf"/>
</dbReference>
<dbReference type="GO" id="GO:0016887">
    <property type="term" value="F:ATP hydrolysis activity"/>
    <property type="evidence" value="ECO:0007669"/>
    <property type="project" value="RHEA"/>
</dbReference>
<comment type="caution">
    <text evidence="14">The sequence shown here is derived from an EMBL/GenBank/DDBJ whole genome shotgun (WGS) entry which is preliminary data.</text>
</comment>
<dbReference type="InterPro" id="IPR007694">
    <property type="entry name" value="DNA_helicase_DnaB-like_C"/>
</dbReference>
<dbReference type="GO" id="GO:0043139">
    <property type="term" value="F:5'-3' DNA helicase activity"/>
    <property type="evidence" value="ECO:0007669"/>
    <property type="project" value="UniProtKB-EC"/>
</dbReference>
<keyword evidence="5 12" id="KW-0378">Hydrolase</keyword>
<evidence type="ECO:0000256" key="11">
    <source>
        <dbReference type="NCBIfam" id="TIGR00665"/>
    </source>
</evidence>
<comment type="similarity">
    <text evidence="1 12">Belongs to the helicase family. DnaB subfamily.</text>
</comment>
<dbReference type="OrthoDB" id="9773982at2"/>
<keyword evidence="7 12" id="KW-0067">ATP-binding</keyword>
<protein>
    <recommendedName>
        <fullName evidence="11 12">Replicative DNA helicase</fullName>
        <ecNumber evidence="11 12">5.6.2.3</ecNumber>
    </recommendedName>
</protein>
<dbReference type="InterPro" id="IPR007692">
    <property type="entry name" value="DNA_helicase_DnaB"/>
</dbReference>
<sequence>MIDLHSLEAEHGVIGAMLMQPHLIDVLSEGLVAADFYWPENEDLYRLILALREDSQPVDVITLSDRKPVLTDDVQTLVYAAEIQQNTPSAANAKSYAKIIRERALARAIVSASGRIADIAHERMPVEDKLAQAQSVILALDGQAADDECQVVGDILRDHIEILQARSDKKGELDGLSTGLSDLDDNLQGLKPGQMITLAGRPAMGKTTLAMNIAEDVALRQKLPVLVVSLEMSKSQLMDRLLSAVGKIPLNKIKDGSAPADHGTALNVAAAKLRDAPLLVTDLPCMTVPRIRSIARRMKHKHGGMGLVVIDYIGLIEGEGNNRTEDVSTMSRQIKLMARELGCPVLILSQLNRGCESRPDKRPVLSDLRDSGAIEQDSDIVLFVYRDEVYHPNGQYKGVAEILVRKNRDGEIGTVFTSFQGALSRFAPLAYSDHQKSSGDGEGW</sequence>
<keyword evidence="2 12" id="KW-0639">Primosome</keyword>
<dbReference type="AlphaFoldDB" id="A0A418XEI2"/>
<dbReference type="Gene3D" id="1.10.860.10">
    <property type="entry name" value="DNAb Helicase, Chain A"/>
    <property type="match status" value="1"/>
</dbReference>
<dbReference type="SUPFAM" id="SSF48024">
    <property type="entry name" value="N-terminal domain of DnaB helicase"/>
    <property type="match status" value="1"/>
</dbReference>
<dbReference type="GO" id="GO:0006269">
    <property type="term" value="P:DNA replication, synthesis of primer"/>
    <property type="evidence" value="ECO:0007669"/>
    <property type="project" value="UniProtKB-UniRule"/>
</dbReference>
<evidence type="ECO:0000256" key="7">
    <source>
        <dbReference type="ARBA" id="ARBA00022840"/>
    </source>
</evidence>
<evidence type="ECO:0000259" key="13">
    <source>
        <dbReference type="PROSITE" id="PS51199"/>
    </source>
</evidence>
<feature type="domain" description="SF4 helicase" evidence="13">
    <location>
        <begin position="169"/>
        <end position="433"/>
    </location>
</feature>
<dbReference type="Pfam" id="PF03796">
    <property type="entry name" value="DnaB_C"/>
    <property type="match status" value="1"/>
</dbReference>
<evidence type="ECO:0000256" key="9">
    <source>
        <dbReference type="ARBA" id="ARBA00023235"/>
    </source>
</evidence>
<dbReference type="InterPro" id="IPR007693">
    <property type="entry name" value="DNA_helicase_DnaB-like_N"/>
</dbReference>
<dbReference type="InterPro" id="IPR016136">
    <property type="entry name" value="DNA_helicase_N/primase_C"/>
</dbReference>
<dbReference type="SUPFAM" id="SSF52540">
    <property type="entry name" value="P-loop containing nucleoside triphosphate hydrolases"/>
    <property type="match status" value="1"/>
</dbReference>
<evidence type="ECO:0000256" key="12">
    <source>
        <dbReference type="RuleBase" id="RU362085"/>
    </source>
</evidence>
<keyword evidence="6 12" id="KW-0347">Helicase</keyword>
<dbReference type="Proteomes" id="UP000284021">
    <property type="component" value="Unassembled WGS sequence"/>
</dbReference>
<dbReference type="PROSITE" id="PS51199">
    <property type="entry name" value="SF4_HELICASE"/>
    <property type="match status" value="1"/>
</dbReference>
<dbReference type="InterPro" id="IPR027417">
    <property type="entry name" value="P-loop_NTPase"/>
</dbReference>
<dbReference type="PANTHER" id="PTHR30153:SF2">
    <property type="entry name" value="REPLICATIVE DNA HELICASE"/>
    <property type="match status" value="1"/>
</dbReference>
<evidence type="ECO:0000256" key="2">
    <source>
        <dbReference type="ARBA" id="ARBA00022515"/>
    </source>
</evidence>
<evidence type="ECO:0000256" key="1">
    <source>
        <dbReference type="ARBA" id="ARBA00008428"/>
    </source>
</evidence>
<dbReference type="Gene3D" id="3.40.50.300">
    <property type="entry name" value="P-loop containing nucleotide triphosphate hydrolases"/>
    <property type="match status" value="1"/>
</dbReference>
<keyword evidence="4 12" id="KW-0547">Nucleotide-binding</keyword>
<organism evidence="14 15">
    <name type="scientific">Pseudomonas cavernicola</name>
    <dbReference type="NCBI Taxonomy" id="2320866"/>
    <lineage>
        <taxon>Bacteria</taxon>
        <taxon>Pseudomonadati</taxon>
        <taxon>Pseudomonadota</taxon>
        <taxon>Gammaproteobacteria</taxon>
        <taxon>Pseudomonadales</taxon>
        <taxon>Pseudomonadaceae</taxon>
        <taxon>Pseudomonas</taxon>
    </lineage>
</organism>
<dbReference type="PANTHER" id="PTHR30153">
    <property type="entry name" value="REPLICATIVE DNA HELICASE DNAB"/>
    <property type="match status" value="1"/>
</dbReference>
<dbReference type="EC" id="5.6.2.3" evidence="11 12"/>
<comment type="function">
    <text evidence="12">The main replicative DNA helicase, it participates in initiation and elongation during chromosome replication. Travels ahead of the DNA replisome, separating dsDNA into templates for DNA synthesis. A processive ATP-dependent 5'-3' DNA helicase it has DNA-dependent ATPase activity.</text>
</comment>
<evidence type="ECO:0000256" key="4">
    <source>
        <dbReference type="ARBA" id="ARBA00022741"/>
    </source>
</evidence>
<name>A0A418XEI2_9PSED</name>
<dbReference type="GO" id="GO:0003677">
    <property type="term" value="F:DNA binding"/>
    <property type="evidence" value="ECO:0007669"/>
    <property type="project" value="UniProtKB-UniRule"/>
</dbReference>
<evidence type="ECO:0000313" key="14">
    <source>
        <dbReference type="EMBL" id="RJG10944.1"/>
    </source>
</evidence>
<accession>A0A418XEI2</accession>
<dbReference type="GO" id="GO:0005829">
    <property type="term" value="C:cytosol"/>
    <property type="evidence" value="ECO:0007669"/>
    <property type="project" value="TreeGrafter"/>
</dbReference>
<keyword evidence="8 12" id="KW-0238">DNA-binding</keyword>
<dbReference type="GO" id="GO:1990077">
    <property type="term" value="C:primosome complex"/>
    <property type="evidence" value="ECO:0007669"/>
    <property type="project" value="UniProtKB-UniRule"/>
</dbReference>
<keyword evidence="9" id="KW-0413">Isomerase</keyword>
<evidence type="ECO:0000256" key="6">
    <source>
        <dbReference type="ARBA" id="ARBA00022806"/>
    </source>
</evidence>
<evidence type="ECO:0000256" key="10">
    <source>
        <dbReference type="ARBA" id="ARBA00048954"/>
    </source>
</evidence>
<evidence type="ECO:0000256" key="3">
    <source>
        <dbReference type="ARBA" id="ARBA00022705"/>
    </source>
</evidence>
<dbReference type="SMART" id="SM00382">
    <property type="entry name" value="AAA"/>
    <property type="match status" value="1"/>
</dbReference>
<dbReference type="NCBIfam" id="TIGR00665">
    <property type="entry name" value="DnaB"/>
    <property type="match status" value="1"/>
</dbReference>
<evidence type="ECO:0000313" key="15">
    <source>
        <dbReference type="Proteomes" id="UP000284021"/>
    </source>
</evidence>
<keyword evidence="3 12" id="KW-0235">DNA replication</keyword>